<dbReference type="FunFam" id="3.40.930.10:FF:000009">
    <property type="entry name" value="PTS system, fructose specific IIABC component"/>
    <property type="match status" value="1"/>
</dbReference>
<evidence type="ECO:0000256" key="7">
    <source>
        <dbReference type="ARBA" id="ARBA00022679"/>
    </source>
</evidence>
<dbReference type="PROSITE" id="PS00372">
    <property type="entry name" value="PTS_EIIA_TYPE_2_HIS"/>
    <property type="match status" value="1"/>
</dbReference>
<dbReference type="PANTHER" id="PTHR30505:SF28">
    <property type="entry name" value="PTS SYSTEM 2-O-ALPHA-MANNOSYL-D-GLYCERATE-SPECIFIC EIIABC COMPONENT"/>
    <property type="match status" value="1"/>
</dbReference>
<dbReference type="InterPro" id="IPR003501">
    <property type="entry name" value="PTS_EIIB_2/3"/>
</dbReference>
<dbReference type="GO" id="GO:0090563">
    <property type="term" value="F:protein-phosphocysteine-sugar phosphotransferase activity"/>
    <property type="evidence" value="ECO:0007669"/>
    <property type="project" value="TreeGrafter"/>
</dbReference>
<proteinExistence type="predicted"/>
<evidence type="ECO:0000256" key="10">
    <source>
        <dbReference type="ARBA" id="ARBA00022989"/>
    </source>
</evidence>
<feature type="transmembrane region" description="Helical" evidence="13">
    <location>
        <begin position="587"/>
        <end position="608"/>
    </location>
</feature>
<dbReference type="CDD" id="cd00211">
    <property type="entry name" value="PTS_IIA_fru"/>
    <property type="match status" value="1"/>
</dbReference>
<evidence type="ECO:0000256" key="9">
    <source>
        <dbReference type="ARBA" id="ARBA00022692"/>
    </source>
</evidence>
<dbReference type="NCBIfam" id="TIGR00829">
    <property type="entry name" value="FRU"/>
    <property type="match status" value="1"/>
</dbReference>
<dbReference type="GO" id="GO:0005737">
    <property type="term" value="C:cytoplasm"/>
    <property type="evidence" value="ECO:0007669"/>
    <property type="project" value="UniProtKB-SubCell"/>
</dbReference>
<dbReference type="PANTHER" id="PTHR30505">
    <property type="entry name" value="FRUCTOSE-LIKE PERMEASE"/>
    <property type="match status" value="1"/>
</dbReference>
<dbReference type="Pfam" id="PF02378">
    <property type="entry name" value="PTS_EIIC"/>
    <property type="match status" value="1"/>
</dbReference>
<evidence type="ECO:0000313" key="17">
    <source>
        <dbReference type="EMBL" id="SEU13114.1"/>
    </source>
</evidence>
<dbReference type="GO" id="GO:0009401">
    <property type="term" value="P:phosphoenolpyruvate-dependent sugar phosphotransferase system"/>
    <property type="evidence" value="ECO:0007669"/>
    <property type="project" value="UniProtKB-KW"/>
</dbReference>
<dbReference type="GO" id="GO:0005886">
    <property type="term" value="C:plasma membrane"/>
    <property type="evidence" value="ECO:0007669"/>
    <property type="project" value="UniProtKB-SubCell"/>
</dbReference>
<keyword evidence="10 13" id="KW-1133">Transmembrane helix</keyword>
<keyword evidence="3" id="KW-0813">Transport</keyword>
<dbReference type="NCBIfam" id="TIGR00848">
    <property type="entry name" value="fruA"/>
    <property type="match status" value="1"/>
</dbReference>
<keyword evidence="18" id="KW-1185">Reference proteome</keyword>
<keyword evidence="5" id="KW-0597">Phosphoprotein</keyword>
<dbReference type="FunFam" id="3.40.50.2300:FF:000014">
    <property type="entry name" value="PTS system fructose-like transporter subunit IIB"/>
    <property type="match status" value="1"/>
</dbReference>
<evidence type="ECO:0000256" key="6">
    <source>
        <dbReference type="ARBA" id="ARBA00022597"/>
    </source>
</evidence>
<evidence type="ECO:0000256" key="13">
    <source>
        <dbReference type="SAM" id="Phobius"/>
    </source>
</evidence>
<comment type="subcellular location">
    <subcellularLocation>
        <location evidence="1">Cell inner membrane</location>
        <topology evidence="1">Multi-pass membrane protein</topology>
    </subcellularLocation>
    <subcellularLocation>
        <location evidence="2">Cytoplasm</location>
    </subcellularLocation>
</comment>
<keyword evidence="11 13" id="KW-0472">Membrane</keyword>
<feature type="compositionally biased region" description="Polar residues" evidence="12">
    <location>
        <begin position="178"/>
        <end position="205"/>
    </location>
</feature>
<evidence type="ECO:0000259" key="16">
    <source>
        <dbReference type="PROSITE" id="PS51104"/>
    </source>
</evidence>
<reference evidence="18" key="1">
    <citation type="submission" date="2016-10" db="EMBL/GenBank/DDBJ databases">
        <authorList>
            <person name="Varghese N."/>
            <person name="Submissions S."/>
        </authorList>
    </citation>
    <scope>NUCLEOTIDE SEQUENCE [LARGE SCALE GENOMIC DNA]</scope>
    <source>
        <strain evidence="18">NLAE-zl-G277</strain>
    </source>
</reference>
<dbReference type="GO" id="GO:0005351">
    <property type="term" value="F:carbohydrate:proton symporter activity"/>
    <property type="evidence" value="ECO:0007669"/>
    <property type="project" value="InterPro"/>
</dbReference>
<dbReference type="InterPro" id="IPR016152">
    <property type="entry name" value="PTrfase/Anion_transptr"/>
</dbReference>
<evidence type="ECO:0000256" key="5">
    <source>
        <dbReference type="ARBA" id="ARBA00022553"/>
    </source>
</evidence>
<evidence type="ECO:0000259" key="15">
    <source>
        <dbReference type="PROSITE" id="PS51099"/>
    </source>
</evidence>
<evidence type="ECO:0000256" key="12">
    <source>
        <dbReference type="SAM" id="MobiDB-lite"/>
    </source>
</evidence>
<keyword evidence="7" id="KW-0808">Transferase</keyword>
<keyword evidence="8" id="KW-0598">Phosphotransferase system</keyword>
<dbReference type="InterPro" id="IPR004715">
    <property type="entry name" value="PTS_IIA_fruc"/>
</dbReference>
<dbReference type="STRING" id="460384.SAMN05216313_13450"/>
<evidence type="ECO:0000256" key="11">
    <source>
        <dbReference type="ARBA" id="ARBA00023136"/>
    </source>
</evidence>
<keyword evidence="9 13" id="KW-0812">Transmembrane</keyword>
<dbReference type="RefSeq" id="WP_092369840.1">
    <property type="nucleotide sequence ID" value="NZ_DAINWJ010000448.1"/>
</dbReference>
<feature type="transmembrane region" description="Helical" evidence="13">
    <location>
        <begin position="508"/>
        <end position="528"/>
    </location>
</feature>
<dbReference type="InterPro" id="IPR003353">
    <property type="entry name" value="PTS_IIB_fruc"/>
</dbReference>
<keyword evidence="4" id="KW-1003">Cell membrane</keyword>
<dbReference type="InterPro" id="IPR050864">
    <property type="entry name" value="Bacterial_PTS_Sugar_Transport"/>
</dbReference>
<dbReference type="InterPro" id="IPR006327">
    <property type="entry name" value="PTS_IIC_fruc"/>
</dbReference>
<name>A0A1I0JRD7_9FIRM</name>
<feature type="domain" description="PTS EIIA type-2" evidence="14">
    <location>
        <begin position="5"/>
        <end position="149"/>
    </location>
</feature>
<dbReference type="InterPro" id="IPR013011">
    <property type="entry name" value="PTS_EIIB_2"/>
</dbReference>
<feature type="domain" description="PTS EIIC type-2" evidence="16">
    <location>
        <begin position="368"/>
        <end position="710"/>
    </location>
</feature>
<gene>
    <name evidence="17" type="ORF">SAMN05216313_13450</name>
</gene>
<dbReference type="EMBL" id="FOIM01000034">
    <property type="protein sequence ID" value="SEU13114.1"/>
    <property type="molecule type" value="Genomic_DNA"/>
</dbReference>
<protein>
    <submittedName>
        <fullName evidence="17">PTS system, fructose-specific, IIB component/PTS system, fructose subfamily, IIA component/PTS system, fructose subfamily, IIC component</fullName>
    </submittedName>
</protein>
<dbReference type="Pfam" id="PF02302">
    <property type="entry name" value="PTS_IIB"/>
    <property type="match status" value="1"/>
</dbReference>
<dbReference type="InterPro" id="IPR036095">
    <property type="entry name" value="PTS_EIIB-like_sf"/>
</dbReference>
<dbReference type="PROSITE" id="PS51094">
    <property type="entry name" value="PTS_EIIA_TYPE_2"/>
    <property type="match status" value="1"/>
</dbReference>
<evidence type="ECO:0000259" key="14">
    <source>
        <dbReference type="PROSITE" id="PS51094"/>
    </source>
</evidence>
<evidence type="ECO:0000256" key="2">
    <source>
        <dbReference type="ARBA" id="ARBA00004496"/>
    </source>
</evidence>
<feature type="transmembrane region" description="Helical" evidence="13">
    <location>
        <begin position="376"/>
        <end position="396"/>
    </location>
</feature>
<sequence>MRITELLKQESIGLNERAENKEQAIDKLVTLMEAGGRLKDKAGYKAGILAREGLGSTAIGEGIAIPHAKVEAVAQPGLAAMVLPEGVDYEAFDGSLANLIFMIAAPAEGADVHLEALARLSTLLMNPGFKEALTAAKSKEEFLRVIDEAETARFGTAEEENGPQGDAAEEGNGPQGGAAQTENGPQTGAEQTGNGSQTGAAQTGNGPQGGAARTGNRPQTGAPAAESRTSKKTTAESAPTGYRVLAVTACPTGIAHTYMAAENLENTAKKMGIALKAETDGSGGAQNVLTRSEIAGADAIIIAADKNVEMARFDGKPVIMVPVADGIHKAEELINRAVSGTVPVYRHDGQKNADTGVEENKDSLGRSIYKHLMNGVSHMLPFVIGGGILIALAFLFDDYSIDPSNFGKNTPLAAYLKTIGEQAFGMMLPILAGFIAMSIADRPGLAVGLVAGLIAKMGSTFANPAGGDVNAGFLGALFAGFVGGYIVLGLRKLFEKLPKSLEGIKPVLLYPVIGIFLAAVVTTFVNPYMGMINDGLTHFLNGMGGTSRIVLGMVLGGMMSIDMGGPFNKAAYVFGTAQLAEGNFEVMAAVMAGGMVPPIAIALCTTFFKKKFTAKERQSGIVNYVMGLSFITEGAIPFAAQDPLRVIPSCIVGSALAGGLSMAFGCTLRAPHGGIFVLPTIGNPLLYLAAVVAGAVAGCLVLGALKKNVE</sequence>
<dbReference type="SUPFAM" id="SSF55804">
    <property type="entry name" value="Phoshotransferase/anion transport protein"/>
    <property type="match status" value="1"/>
</dbReference>
<dbReference type="CDD" id="cd05569">
    <property type="entry name" value="PTS_IIB_fructose"/>
    <property type="match status" value="1"/>
</dbReference>
<feature type="region of interest" description="Disordered" evidence="12">
    <location>
        <begin position="153"/>
        <end position="238"/>
    </location>
</feature>
<dbReference type="InterPro" id="IPR013014">
    <property type="entry name" value="PTS_EIIC_2"/>
</dbReference>
<dbReference type="Pfam" id="PF00359">
    <property type="entry name" value="PTS_EIIA_2"/>
    <property type="match status" value="1"/>
</dbReference>
<feature type="transmembrane region" description="Helical" evidence="13">
    <location>
        <begin position="467"/>
        <end position="488"/>
    </location>
</feature>
<dbReference type="AlphaFoldDB" id="A0A1I0JRD7"/>
<dbReference type="InterPro" id="IPR002178">
    <property type="entry name" value="PTS_EIIA_type-2_dom"/>
</dbReference>
<dbReference type="PROSITE" id="PS51104">
    <property type="entry name" value="PTS_EIIC_TYPE_2"/>
    <property type="match status" value="1"/>
</dbReference>
<dbReference type="Proteomes" id="UP000198508">
    <property type="component" value="Unassembled WGS sequence"/>
</dbReference>
<feature type="transmembrane region" description="Helical" evidence="13">
    <location>
        <begin position="685"/>
        <end position="705"/>
    </location>
</feature>
<dbReference type="PROSITE" id="PS51099">
    <property type="entry name" value="PTS_EIIB_TYPE_2"/>
    <property type="match status" value="1"/>
</dbReference>
<dbReference type="GO" id="GO:0022877">
    <property type="term" value="F:protein-N(PI)-phosphohistidine-fructose phosphotransferase system transporter activity"/>
    <property type="evidence" value="ECO:0007669"/>
    <property type="project" value="InterPro"/>
</dbReference>
<accession>A0A1I0JRD7</accession>
<dbReference type="InterPro" id="IPR003352">
    <property type="entry name" value="PTS_EIIC"/>
</dbReference>
<evidence type="ECO:0000313" key="18">
    <source>
        <dbReference type="Proteomes" id="UP000198508"/>
    </source>
</evidence>
<feature type="domain" description="PTS EIIB type-2" evidence="15">
    <location>
        <begin position="242"/>
        <end position="339"/>
    </location>
</feature>
<evidence type="ECO:0000256" key="1">
    <source>
        <dbReference type="ARBA" id="ARBA00004429"/>
    </source>
</evidence>
<organism evidence="17 18">
    <name type="scientific">Enterocloster lavalensis</name>
    <dbReference type="NCBI Taxonomy" id="460384"/>
    <lineage>
        <taxon>Bacteria</taxon>
        <taxon>Bacillati</taxon>
        <taxon>Bacillota</taxon>
        <taxon>Clostridia</taxon>
        <taxon>Lachnospirales</taxon>
        <taxon>Lachnospiraceae</taxon>
        <taxon>Enterocloster</taxon>
    </lineage>
</organism>
<evidence type="ECO:0000256" key="3">
    <source>
        <dbReference type="ARBA" id="ARBA00022448"/>
    </source>
</evidence>
<dbReference type="Gene3D" id="3.40.50.2300">
    <property type="match status" value="1"/>
</dbReference>
<feature type="transmembrane region" description="Helical" evidence="13">
    <location>
        <begin position="646"/>
        <end position="664"/>
    </location>
</feature>
<dbReference type="GeneID" id="93279958"/>
<evidence type="ECO:0000256" key="4">
    <source>
        <dbReference type="ARBA" id="ARBA00022475"/>
    </source>
</evidence>
<dbReference type="Gene3D" id="3.40.930.10">
    <property type="entry name" value="Mannitol-specific EII, Chain A"/>
    <property type="match status" value="1"/>
</dbReference>
<keyword evidence="6" id="KW-0762">Sugar transport</keyword>
<dbReference type="SUPFAM" id="SSF52794">
    <property type="entry name" value="PTS system IIB component-like"/>
    <property type="match status" value="1"/>
</dbReference>
<evidence type="ECO:0000256" key="8">
    <source>
        <dbReference type="ARBA" id="ARBA00022683"/>
    </source>
</evidence>
<dbReference type="NCBIfam" id="TIGR01427">
    <property type="entry name" value="PTS_IIC_fructo"/>
    <property type="match status" value="1"/>
</dbReference>